<evidence type="ECO:0000313" key="1">
    <source>
        <dbReference type="EMBL" id="AHV83071.1"/>
    </source>
</evidence>
<protein>
    <submittedName>
        <fullName evidence="1">Uncharacterized protein</fullName>
    </submittedName>
</protein>
<dbReference type="Proteomes" id="UP000019789">
    <property type="component" value="Segment"/>
</dbReference>
<accession>X4Y7S8</accession>
<name>X4Y7S8_9CAUD</name>
<dbReference type="RefSeq" id="YP_009035091.1">
    <property type="nucleotide sequence ID" value="NC_024203.1"/>
</dbReference>
<proteinExistence type="predicted"/>
<evidence type="ECO:0000313" key="2">
    <source>
        <dbReference type="Proteomes" id="UP000019789"/>
    </source>
</evidence>
<reference evidence="1 2" key="1">
    <citation type="submission" date="2014-02" db="EMBL/GenBank/DDBJ databases">
        <title>Complete genome sequences of four novel Lactococcus lactis phages distantly related to the rare 1706 phage species.</title>
        <authorList>
            <person name="Kot W."/>
            <person name="Neve H."/>
            <person name="Vogensen F.K."/>
            <person name="Heller K.J."/>
            <person name="Hansen L.H."/>
        </authorList>
    </citation>
    <scope>NUCLEOTIDE SEQUENCE [LARGE SCALE GENOMIC DNA]</scope>
</reference>
<dbReference type="GeneID" id="19526906"/>
<organism evidence="1 2">
    <name type="scientific">Lactococcus phage P092</name>
    <dbReference type="NCBI Taxonomy" id="1476887"/>
    <lineage>
        <taxon>Viruses</taxon>
        <taxon>Duplodnaviria</taxon>
        <taxon>Heunggongvirae</taxon>
        <taxon>Uroviricota</taxon>
        <taxon>Caudoviricetes</taxon>
        <taxon>Nevevirus</taxon>
        <taxon>Nevevirus P092</taxon>
    </lineage>
</organism>
<dbReference type="KEGG" id="vg:19526906"/>
<dbReference type="EMBL" id="KJ489011">
    <property type="protein sequence ID" value="AHV83071.1"/>
    <property type="molecule type" value="Genomic_DNA"/>
</dbReference>
<keyword evidence="2" id="KW-1185">Reference proteome</keyword>
<gene>
    <name evidence="1" type="ORF">P092_0030</name>
</gene>
<sequence>MNNKVEFLVPNIILVNNEHHIQYQMFNDTSNDDTQLMYIHSDVFEDVELTDQMDYIESICDQMRINFKRLDFIVSTKYRALDNSQRNMKWYKEDYPKFEWEIKIKTLKEI</sequence>